<dbReference type="GO" id="GO:0006171">
    <property type="term" value="P:cAMP biosynthetic process"/>
    <property type="evidence" value="ECO:0007669"/>
    <property type="project" value="TreeGrafter"/>
</dbReference>
<sequence length="383" mass="41263">MIDKKAIDALCAWMIDGARPSANARDIIEGICRRLTAAGVPIGRFALFINTLHPNVAGRRFAWTPEEGVTLREGGLGLFTMDEYVNNPLPLVTSKQVTLRRRLTDPDALSEYVILGELAAEGFTDYLAQPLIFTTGETHAATFSTKAEHGFPEEAIAAIEHIRRPLARLVEAYLLRLNAASILSAYVGRNSGDQVLAGKVHRGDGEEIKAAILFTDLVGFTALSNRHSGPEIVTLLNDAFDVMVPPVEERGGEILKFLGDGFFAIFPYRREEDVAGAVKAASEAVMEGEARLAESEAGKTAGFRSAIHAGRFHYGNIGGANRLDFTAIGRPVNYTARLLSAASALAQKRVASAETAPHLCVPPTLAGEVPFKGFDGPQKVFAY</sequence>
<dbReference type="PROSITE" id="PS50125">
    <property type="entry name" value="GUANYLATE_CYCLASE_2"/>
    <property type="match status" value="1"/>
</dbReference>
<dbReference type="InterPro" id="IPR029787">
    <property type="entry name" value="Nucleotide_cyclase"/>
</dbReference>
<name>A0A5B8KZ91_9HYPH</name>
<dbReference type="EMBL" id="CP042301">
    <property type="protein sequence ID" value="QDZ00760.1"/>
    <property type="molecule type" value="Genomic_DNA"/>
</dbReference>
<organism evidence="2 3">
    <name type="scientific">Nitratireductor mangrovi</name>
    <dbReference type="NCBI Taxonomy" id="2599600"/>
    <lineage>
        <taxon>Bacteria</taxon>
        <taxon>Pseudomonadati</taxon>
        <taxon>Pseudomonadota</taxon>
        <taxon>Alphaproteobacteria</taxon>
        <taxon>Hyphomicrobiales</taxon>
        <taxon>Phyllobacteriaceae</taxon>
        <taxon>Nitratireductor</taxon>
    </lineage>
</organism>
<dbReference type="KEGG" id="niy:FQ775_10385"/>
<gene>
    <name evidence="2" type="ORF">FQ775_10385</name>
</gene>
<proteinExistence type="predicted"/>
<dbReference type="Proteomes" id="UP000321389">
    <property type="component" value="Chromosome"/>
</dbReference>
<dbReference type="OrthoDB" id="4565346at2"/>
<dbReference type="CDD" id="cd07302">
    <property type="entry name" value="CHD"/>
    <property type="match status" value="1"/>
</dbReference>
<evidence type="ECO:0000313" key="2">
    <source>
        <dbReference type="EMBL" id="QDZ00760.1"/>
    </source>
</evidence>
<dbReference type="SUPFAM" id="SSF55073">
    <property type="entry name" value="Nucleotide cyclase"/>
    <property type="match status" value="1"/>
</dbReference>
<dbReference type="SMART" id="SM00044">
    <property type="entry name" value="CYCc"/>
    <property type="match status" value="1"/>
</dbReference>
<evidence type="ECO:0000259" key="1">
    <source>
        <dbReference type="PROSITE" id="PS50125"/>
    </source>
</evidence>
<dbReference type="InterPro" id="IPR050697">
    <property type="entry name" value="Adenylyl/Guanylyl_Cyclase_3/4"/>
</dbReference>
<evidence type="ECO:0000313" key="3">
    <source>
        <dbReference type="Proteomes" id="UP000321389"/>
    </source>
</evidence>
<keyword evidence="3" id="KW-1185">Reference proteome</keyword>
<dbReference type="Gene3D" id="3.30.70.1230">
    <property type="entry name" value="Nucleotide cyclase"/>
    <property type="match status" value="1"/>
</dbReference>
<dbReference type="AlphaFoldDB" id="A0A5B8KZ91"/>
<accession>A0A5B8KZ91</accession>
<dbReference type="GO" id="GO:0035556">
    <property type="term" value="P:intracellular signal transduction"/>
    <property type="evidence" value="ECO:0007669"/>
    <property type="project" value="InterPro"/>
</dbReference>
<dbReference type="InterPro" id="IPR001054">
    <property type="entry name" value="A/G_cyclase"/>
</dbReference>
<dbReference type="Pfam" id="PF00211">
    <property type="entry name" value="Guanylate_cyc"/>
    <property type="match status" value="1"/>
</dbReference>
<dbReference type="PANTHER" id="PTHR43081:SF11">
    <property type="entry name" value="BLR2264 PROTEIN"/>
    <property type="match status" value="1"/>
</dbReference>
<protein>
    <submittedName>
        <fullName evidence="2">Adenylate/guanylate cyclase domain-containing protein</fullName>
    </submittedName>
</protein>
<feature type="domain" description="Guanylate cyclase" evidence="1">
    <location>
        <begin position="211"/>
        <end position="339"/>
    </location>
</feature>
<dbReference type="GO" id="GO:0004016">
    <property type="term" value="F:adenylate cyclase activity"/>
    <property type="evidence" value="ECO:0007669"/>
    <property type="project" value="UniProtKB-ARBA"/>
</dbReference>
<reference evidence="2" key="1">
    <citation type="submission" date="2020-04" db="EMBL/GenBank/DDBJ databases">
        <title>Nitratireductor sp. nov. isolated from mangrove soil.</title>
        <authorList>
            <person name="Ye Y."/>
        </authorList>
    </citation>
    <scope>NUCLEOTIDE SEQUENCE</scope>
    <source>
        <strain evidence="2">SY7</strain>
    </source>
</reference>
<dbReference type="PANTHER" id="PTHR43081">
    <property type="entry name" value="ADENYLATE CYCLASE, TERMINAL-DIFFERENTIATION SPECIFIC-RELATED"/>
    <property type="match status" value="1"/>
</dbReference>
<dbReference type="RefSeq" id="WP_146299406.1">
    <property type="nucleotide sequence ID" value="NZ_CP042301.2"/>
</dbReference>